<reference evidence="3 4" key="1">
    <citation type="submission" date="2019-09" db="EMBL/GenBank/DDBJ databases">
        <title>Goodfellowia gen. nov., a new genus of the Pseudonocardineae related to Actinoalloteichus, containing Goodfellowia coeruleoviolacea gen. nov., comb. nov. gen. nov., comb. nov.</title>
        <authorList>
            <person name="Labeda D."/>
        </authorList>
    </citation>
    <scope>NUCLEOTIDE SEQUENCE [LARGE SCALE GENOMIC DNA]</scope>
    <source>
        <strain evidence="3 4">AN110305</strain>
    </source>
</reference>
<dbReference type="InterPro" id="IPR051540">
    <property type="entry name" value="S-2-haloacid_dehalogenase"/>
</dbReference>
<dbReference type="InterPro" id="IPR023214">
    <property type="entry name" value="HAD_sf"/>
</dbReference>
<dbReference type="SUPFAM" id="SSF56784">
    <property type="entry name" value="HAD-like"/>
    <property type="match status" value="1"/>
</dbReference>
<dbReference type="NCBIfam" id="TIGR01493">
    <property type="entry name" value="HAD-SF-IA-v2"/>
    <property type="match status" value="1"/>
</dbReference>
<dbReference type="InterPro" id="IPR006328">
    <property type="entry name" value="2-HAD"/>
</dbReference>
<dbReference type="InterPro" id="IPR036412">
    <property type="entry name" value="HAD-like_sf"/>
</dbReference>
<dbReference type="RefSeq" id="WP_149854173.1">
    <property type="nucleotide sequence ID" value="NZ_VUOB01000073.1"/>
</dbReference>
<evidence type="ECO:0000313" key="3">
    <source>
        <dbReference type="EMBL" id="KAA2252718.1"/>
    </source>
</evidence>
<dbReference type="GO" id="GO:0019120">
    <property type="term" value="F:hydrolase activity, acting on acid halide bonds, in C-halide compounds"/>
    <property type="evidence" value="ECO:0007669"/>
    <property type="project" value="InterPro"/>
</dbReference>
<keyword evidence="4" id="KW-1185">Reference proteome</keyword>
<name>A0A5B2WP44_9PSEU</name>
<dbReference type="Proteomes" id="UP000323454">
    <property type="component" value="Unassembled WGS sequence"/>
</dbReference>
<dbReference type="Gene3D" id="1.10.150.240">
    <property type="entry name" value="Putative phosphatase, domain 2"/>
    <property type="match status" value="1"/>
</dbReference>
<evidence type="ECO:0000256" key="2">
    <source>
        <dbReference type="ARBA" id="ARBA00022801"/>
    </source>
</evidence>
<comment type="caution">
    <text evidence="3">The sequence shown here is derived from an EMBL/GenBank/DDBJ whole genome shotgun (WGS) entry which is preliminary data.</text>
</comment>
<dbReference type="OrthoDB" id="3774052at2"/>
<dbReference type="CDD" id="cd02588">
    <property type="entry name" value="HAD_L2-DEX"/>
    <property type="match status" value="1"/>
</dbReference>
<gene>
    <name evidence="3" type="ORF">F0L68_34970</name>
</gene>
<sequence>MLDQVRVLAFDIFGTTVDWWTGVSRQVDEIAAERGVELDGGAFAEAWRDRYAPSLRRVIVGEGPFATLDVLHRESLDDLLLAFGAADAFDEASRERLVRAWHRLPAWDDAVDGLSRLGRGYVVAALSNGGFALLTNLVKAAGLPFDCIISAELAGSYKPDPRVYRHAAGLLDVQPAQVLMVAAHGWDLAGAREAGMRTAFVERPVEKGPHREADRRADVDCDLAVAGFAELAEALGR</sequence>
<reference evidence="3 4" key="2">
    <citation type="submission" date="2019-09" db="EMBL/GenBank/DDBJ databases">
        <authorList>
            <person name="Jin C."/>
        </authorList>
    </citation>
    <scope>NUCLEOTIDE SEQUENCE [LARGE SCALE GENOMIC DNA]</scope>
    <source>
        <strain evidence="3 4">AN110305</strain>
    </source>
</reference>
<evidence type="ECO:0000313" key="4">
    <source>
        <dbReference type="Proteomes" id="UP000323454"/>
    </source>
</evidence>
<accession>A0A5B2WP44</accession>
<comment type="similarity">
    <text evidence="1">Belongs to the HAD-like hydrolase superfamily. S-2-haloalkanoic acid dehalogenase family.</text>
</comment>
<dbReference type="SFLD" id="SFLDG01129">
    <property type="entry name" value="C1.5:_HAD__Beta-PGM__Phosphata"/>
    <property type="match status" value="1"/>
</dbReference>
<protein>
    <submittedName>
        <fullName evidence="3">Haloacid dehalogenase type II</fullName>
    </submittedName>
</protein>
<dbReference type="SFLD" id="SFLDS00003">
    <property type="entry name" value="Haloacid_Dehalogenase"/>
    <property type="match status" value="1"/>
</dbReference>
<dbReference type="NCBIfam" id="TIGR01428">
    <property type="entry name" value="HAD_type_II"/>
    <property type="match status" value="1"/>
</dbReference>
<dbReference type="InterPro" id="IPR023198">
    <property type="entry name" value="PGP-like_dom2"/>
</dbReference>
<dbReference type="Pfam" id="PF00702">
    <property type="entry name" value="Hydrolase"/>
    <property type="match status" value="1"/>
</dbReference>
<dbReference type="PANTHER" id="PTHR43316:SF3">
    <property type="entry name" value="HALOACID DEHALOGENASE, TYPE II (AFU_ORTHOLOGUE AFUA_2G07750)-RELATED"/>
    <property type="match status" value="1"/>
</dbReference>
<dbReference type="AlphaFoldDB" id="A0A5B2WP44"/>
<proteinExistence type="inferred from homology"/>
<dbReference type="InterPro" id="IPR006439">
    <property type="entry name" value="HAD-SF_hydro_IA"/>
</dbReference>
<dbReference type="EMBL" id="VUOB01000073">
    <property type="protein sequence ID" value="KAA2252718.1"/>
    <property type="molecule type" value="Genomic_DNA"/>
</dbReference>
<dbReference type="Gene3D" id="3.40.50.1000">
    <property type="entry name" value="HAD superfamily/HAD-like"/>
    <property type="match status" value="1"/>
</dbReference>
<dbReference type="PANTHER" id="PTHR43316">
    <property type="entry name" value="HYDROLASE, HALOACID DELAHOGENASE-RELATED"/>
    <property type="match status" value="1"/>
</dbReference>
<keyword evidence="2" id="KW-0378">Hydrolase</keyword>
<evidence type="ECO:0000256" key="1">
    <source>
        <dbReference type="ARBA" id="ARBA00008106"/>
    </source>
</evidence>
<organism evidence="3 4">
    <name type="scientific">Solihabitans fulvus</name>
    <dbReference type="NCBI Taxonomy" id="1892852"/>
    <lineage>
        <taxon>Bacteria</taxon>
        <taxon>Bacillati</taxon>
        <taxon>Actinomycetota</taxon>
        <taxon>Actinomycetes</taxon>
        <taxon>Pseudonocardiales</taxon>
        <taxon>Pseudonocardiaceae</taxon>
        <taxon>Solihabitans</taxon>
    </lineage>
</organism>
<dbReference type="NCBIfam" id="TIGR01509">
    <property type="entry name" value="HAD-SF-IA-v3"/>
    <property type="match status" value="1"/>
</dbReference>
<dbReference type="PRINTS" id="PR00413">
    <property type="entry name" value="HADHALOGNASE"/>
</dbReference>